<dbReference type="SUPFAM" id="SSF46689">
    <property type="entry name" value="Homeodomain-like"/>
    <property type="match status" value="1"/>
</dbReference>
<protein>
    <submittedName>
        <fullName evidence="5">Helix-turn-helix transcriptional regulator</fullName>
    </submittedName>
</protein>
<evidence type="ECO:0000256" key="2">
    <source>
        <dbReference type="ARBA" id="ARBA00023125"/>
    </source>
</evidence>
<reference evidence="5 6" key="1">
    <citation type="submission" date="2021-01" db="EMBL/GenBank/DDBJ databases">
        <title>Chryseolinea sp. Jin1 Genome sequencing and assembly.</title>
        <authorList>
            <person name="Kim I."/>
        </authorList>
    </citation>
    <scope>NUCLEOTIDE SEQUENCE [LARGE SCALE GENOMIC DNA]</scope>
    <source>
        <strain evidence="5 6">Jin1</strain>
    </source>
</reference>
<dbReference type="InterPro" id="IPR020449">
    <property type="entry name" value="Tscrpt_reg_AraC-type_HTH"/>
</dbReference>
<evidence type="ECO:0000256" key="1">
    <source>
        <dbReference type="ARBA" id="ARBA00023015"/>
    </source>
</evidence>
<gene>
    <name evidence="5" type="ORF">JI741_30695</name>
</gene>
<organism evidence="5 6">
    <name type="scientific">Chryseolinea lacunae</name>
    <dbReference type="NCBI Taxonomy" id="2801331"/>
    <lineage>
        <taxon>Bacteria</taxon>
        <taxon>Pseudomonadati</taxon>
        <taxon>Bacteroidota</taxon>
        <taxon>Cytophagia</taxon>
        <taxon>Cytophagales</taxon>
        <taxon>Fulvivirgaceae</taxon>
        <taxon>Chryseolinea</taxon>
    </lineage>
</organism>
<dbReference type="InterPro" id="IPR046532">
    <property type="entry name" value="DUF6597"/>
</dbReference>
<dbReference type="Pfam" id="PF20240">
    <property type="entry name" value="DUF6597"/>
    <property type="match status" value="1"/>
</dbReference>
<keyword evidence="3" id="KW-0804">Transcription</keyword>
<name>A0ABS1L507_9BACT</name>
<dbReference type="Proteomes" id="UP000613030">
    <property type="component" value="Unassembled WGS sequence"/>
</dbReference>
<evidence type="ECO:0000313" key="5">
    <source>
        <dbReference type="EMBL" id="MBL0745641.1"/>
    </source>
</evidence>
<keyword evidence="2" id="KW-0238">DNA-binding</keyword>
<dbReference type="InterPro" id="IPR018060">
    <property type="entry name" value="HTH_AraC"/>
</dbReference>
<dbReference type="SMART" id="SM00342">
    <property type="entry name" value="HTH_ARAC"/>
    <property type="match status" value="1"/>
</dbReference>
<evidence type="ECO:0000259" key="4">
    <source>
        <dbReference type="PROSITE" id="PS01124"/>
    </source>
</evidence>
<dbReference type="Pfam" id="PF12833">
    <property type="entry name" value="HTH_18"/>
    <property type="match status" value="1"/>
</dbReference>
<sequence length="272" mass="30120">MHLAPADILKPFIKSYSVVTLEKDLTNEVFYPSGYVDLAINISNGKAATIIDGHRRDMPDVEVLGQLTVPTRLTVAEGTSVLLARIQPHANALFLPPPASDFTNYAVDMQGVFANESREFYEGLVHAGSLDLKIKALDAFLIQKLRTNEKMHRKANVISQLCDAIVKAGESFDLRTIANTYGLSTRYIQQLFLDVVGLTPRAFFSLQRFNKSVNLVLSSNVPLTTIAYDCGYYDQAHFIREFKKFTGITPSEARPSLSEGGVKFQQAVNIGL</sequence>
<dbReference type="RefSeq" id="WP_202016178.1">
    <property type="nucleotide sequence ID" value="NZ_JAERRB010000018.1"/>
</dbReference>
<feature type="domain" description="HTH araC/xylS-type" evidence="4">
    <location>
        <begin position="155"/>
        <end position="256"/>
    </location>
</feature>
<proteinExistence type="predicted"/>
<accession>A0ABS1L507</accession>
<dbReference type="PANTHER" id="PTHR46796:SF13">
    <property type="entry name" value="HTH-TYPE TRANSCRIPTIONAL ACTIVATOR RHAS"/>
    <property type="match status" value="1"/>
</dbReference>
<dbReference type="PANTHER" id="PTHR46796">
    <property type="entry name" value="HTH-TYPE TRANSCRIPTIONAL ACTIVATOR RHAS-RELATED"/>
    <property type="match status" value="1"/>
</dbReference>
<evidence type="ECO:0000313" key="6">
    <source>
        <dbReference type="Proteomes" id="UP000613030"/>
    </source>
</evidence>
<dbReference type="InterPro" id="IPR009057">
    <property type="entry name" value="Homeodomain-like_sf"/>
</dbReference>
<dbReference type="PRINTS" id="PR00032">
    <property type="entry name" value="HTHARAC"/>
</dbReference>
<keyword evidence="1" id="KW-0805">Transcription regulation</keyword>
<dbReference type="Gene3D" id="1.10.10.60">
    <property type="entry name" value="Homeodomain-like"/>
    <property type="match status" value="1"/>
</dbReference>
<dbReference type="InterPro" id="IPR050204">
    <property type="entry name" value="AraC_XylS_family_regulators"/>
</dbReference>
<dbReference type="EMBL" id="JAERRB010000018">
    <property type="protein sequence ID" value="MBL0745641.1"/>
    <property type="molecule type" value="Genomic_DNA"/>
</dbReference>
<dbReference type="PROSITE" id="PS01124">
    <property type="entry name" value="HTH_ARAC_FAMILY_2"/>
    <property type="match status" value="1"/>
</dbReference>
<keyword evidence="6" id="KW-1185">Reference proteome</keyword>
<comment type="caution">
    <text evidence="5">The sequence shown here is derived from an EMBL/GenBank/DDBJ whole genome shotgun (WGS) entry which is preliminary data.</text>
</comment>
<evidence type="ECO:0000256" key="3">
    <source>
        <dbReference type="ARBA" id="ARBA00023163"/>
    </source>
</evidence>